<protein>
    <recommendedName>
        <fullName evidence="12">Macro domain-containing protein</fullName>
    </recommendedName>
</protein>
<dbReference type="PANTHER" id="PTHR11106:SF121">
    <property type="entry name" value="ADP-RIBOSE 1''-PHOSPHATE PHOSPHATASE"/>
    <property type="match status" value="1"/>
</dbReference>
<dbReference type="AlphaFoldDB" id="A0A6G0XQ88"/>
<dbReference type="GO" id="GO:0046872">
    <property type="term" value="F:metal ion binding"/>
    <property type="evidence" value="ECO:0007669"/>
    <property type="project" value="UniProtKB-KW"/>
</dbReference>
<dbReference type="InterPro" id="IPR002589">
    <property type="entry name" value="Macro_dom"/>
</dbReference>
<dbReference type="PROSITE" id="PS51154">
    <property type="entry name" value="MACRO"/>
    <property type="match status" value="1"/>
</dbReference>
<feature type="binding site" evidence="7">
    <location>
        <position position="463"/>
    </location>
    <ligand>
        <name>Zn(2+)</name>
        <dbReference type="ChEBI" id="CHEBI:29105"/>
    </ligand>
</feature>
<proteinExistence type="predicted"/>
<keyword evidence="4 7" id="KW-0862">Zinc</keyword>
<evidence type="ECO:0000256" key="3">
    <source>
        <dbReference type="ARBA" id="ARBA00022801"/>
    </source>
</evidence>
<keyword evidence="5" id="KW-0520">NAD</keyword>
<evidence type="ECO:0000313" key="11">
    <source>
        <dbReference type="Proteomes" id="UP000481153"/>
    </source>
</evidence>
<dbReference type="Pfam" id="PF01661">
    <property type="entry name" value="Macro"/>
    <property type="match status" value="1"/>
</dbReference>
<evidence type="ECO:0008006" key="12">
    <source>
        <dbReference type="Google" id="ProtNLM"/>
    </source>
</evidence>
<dbReference type="CDD" id="cd02908">
    <property type="entry name" value="Macro_OAADPr_deacetylase"/>
    <property type="match status" value="1"/>
</dbReference>
<dbReference type="EMBL" id="VJMJ01000026">
    <property type="protein sequence ID" value="KAF0742613.1"/>
    <property type="molecule type" value="Genomic_DNA"/>
</dbReference>
<dbReference type="Proteomes" id="UP000481153">
    <property type="component" value="Unassembled WGS sequence"/>
</dbReference>
<dbReference type="InterPro" id="IPR029035">
    <property type="entry name" value="DHS-like_NAD/FAD-binding_dom"/>
</dbReference>
<keyword evidence="3" id="KW-0378">Hydrolase</keyword>
<evidence type="ECO:0000256" key="6">
    <source>
        <dbReference type="ARBA" id="ARBA00023295"/>
    </source>
</evidence>
<keyword evidence="11" id="KW-1185">Reference proteome</keyword>
<dbReference type="VEuPathDB" id="FungiDB:AeMF1_002907"/>
<comment type="cofactor">
    <cofactor evidence="1">
        <name>Zn(2+)</name>
        <dbReference type="ChEBI" id="CHEBI:29105"/>
    </cofactor>
</comment>
<evidence type="ECO:0000256" key="1">
    <source>
        <dbReference type="ARBA" id="ARBA00001947"/>
    </source>
</evidence>
<feature type="binding site" evidence="7">
    <location>
        <position position="466"/>
    </location>
    <ligand>
        <name>Zn(2+)</name>
        <dbReference type="ChEBI" id="CHEBI:29105"/>
    </ligand>
</feature>
<dbReference type="PROSITE" id="PS50305">
    <property type="entry name" value="SIRTUIN"/>
    <property type="match status" value="1"/>
</dbReference>
<evidence type="ECO:0000259" key="8">
    <source>
        <dbReference type="PROSITE" id="PS50305"/>
    </source>
</evidence>
<feature type="binding site" evidence="7">
    <location>
        <position position="428"/>
    </location>
    <ligand>
        <name>Zn(2+)</name>
        <dbReference type="ChEBI" id="CHEBI:29105"/>
    </ligand>
</feature>
<dbReference type="InterPro" id="IPR026590">
    <property type="entry name" value="Ssirtuin_cat_dom"/>
</dbReference>
<dbReference type="SMART" id="SM00506">
    <property type="entry name" value="A1pp"/>
    <property type="match status" value="1"/>
</dbReference>
<evidence type="ECO:0000256" key="7">
    <source>
        <dbReference type="PROSITE-ProRule" id="PRU00236"/>
    </source>
</evidence>
<reference evidence="10 11" key="1">
    <citation type="submission" date="2019-07" db="EMBL/GenBank/DDBJ databases">
        <title>Genomics analysis of Aphanomyces spp. identifies a new class of oomycete effector associated with host adaptation.</title>
        <authorList>
            <person name="Gaulin E."/>
        </authorList>
    </citation>
    <scope>NUCLEOTIDE SEQUENCE [LARGE SCALE GENOMIC DNA]</scope>
    <source>
        <strain evidence="10 11">ATCC 201684</strain>
    </source>
</reference>
<feature type="binding site" evidence="7">
    <location>
        <position position="424"/>
    </location>
    <ligand>
        <name>Zn(2+)</name>
        <dbReference type="ChEBI" id="CHEBI:29105"/>
    </ligand>
</feature>
<dbReference type="Gene3D" id="3.40.220.10">
    <property type="entry name" value="Leucine Aminopeptidase, subunit E, domain 1"/>
    <property type="match status" value="1"/>
</dbReference>
<comment type="caution">
    <text evidence="7">Lacks conserved residue(s) required for the propagation of feature annotation.</text>
</comment>
<gene>
    <name evidence="10" type="ORF">Ae201684_002512</name>
</gene>
<comment type="caution">
    <text evidence="10">The sequence shown here is derived from an EMBL/GenBank/DDBJ whole genome shotgun (WGS) entry which is preliminary data.</text>
</comment>
<sequence>MSQQRTLLTNIALHLLREQKHRHSVSEHALRKVPASQLRLFIRESLTTRTPERANESLFELVDKLLEFERGKRVVIQASDIPPVAEQGPLSRIALFHGDITTLAVDVIVNAANTAMLGCFQPTHKCIDNIIHDHAGPRLRLACFQVRPDSIGDRLPTGKSFITPGFALPAAYVSHTVGPQLRRGSKPSAKDQADLSSCYTTTLDETLHKLGPTSKASVAFPCISTGLFGYPADQATPIAVKTVLKWLEEHPQLDWKVIFNTFLPSDAEQYRSTIVSLYSVNPLALVSSTSATLQSAAQLIRDADYLLVTAGAGLSAAAGLDYTSEEVFAKHHMPMVRQGYRNMYEFIGHTDWTEALQWGYLFAQTNLARFNWKPTAPVYTLVKQLVEAKASFIQTSNADGMFEQQGFPKDKIYTVQGDYSRIQCLRRCRDTSVWDIKPFMERGLACQDPDTYELTDPSAIPRCPNCGSEMMLNVRGGDWFIEEVHEPQRKAFNAWLASALNAVETQNKKLVVLEIGAGFNTPGVLRFPNEELAEMDNVALVRLNMQYEEVPLTSNGIGIKEDATKALQVIVEVALAK</sequence>
<evidence type="ECO:0000256" key="4">
    <source>
        <dbReference type="ARBA" id="ARBA00022833"/>
    </source>
</evidence>
<organism evidence="10 11">
    <name type="scientific">Aphanomyces euteiches</name>
    <dbReference type="NCBI Taxonomy" id="100861"/>
    <lineage>
        <taxon>Eukaryota</taxon>
        <taxon>Sar</taxon>
        <taxon>Stramenopiles</taxon>
        <taxon>Oomycota</taxon>
        <taxon>Saprolegniomycetes</taxon>
        <taxon>Saprolegniales</taxon>
        <taxon>Verrucalvaceae</taxon>
        <taxon>Aphanomyces</taxon>
    </lineage>
</organism>
<evidence type="ECO:0000256" key="2">
    <source>
        <dbReference type="ARBA" id="ARBA00022723"/>
    </source>
</evidence>
<name>A0A6G0XQ88_9STRA</name>
<dbReference type="SUPFAM" id="SSF52949">
    <property type="entry name" value="Macro domain-like"/>
    <property type="match status" value="1"/>
</dbReference>
<dbReference type="InterPro" id="IPR043472">
    <property type="entry name" value="Macro_dom-like"/>
</dbReference>
<keyword evidence="2 7" id="KW-0479">Metal-binding</keyword>
<dbReference type="SUPFAM" id="SSF52467">
    <property type="entry name" value="DHS-like NAD/FAD-binding domain"/>
    <property type="match status" value="1"/>
</dbReference>
<keyword evidence="6" id="KW-0326">Glycosidase</keyword>
<feature type="domain" description="Macro" evidence="9">
    <location>
        <begin position="80"/>
        <end position="278"/>
    </location>
</feature>
<dbReference type="GO" id="GO:0016798">
    <property type="term" value="F:hydrolase activity, acting on glycosyl bonds"/>
    <property type="evidence" value="ECO:0007669"/>
    <property type="project" value="UniProtKB-KW"/>
</dbReference>
<evidence type="ECO:0000259" key="9">
    <source>
        <dbReference type="PROSITE" id="PS51154"/>
    </source>
</evidence>
<feature type="domain" description="Deacetylase sirtuin-type" evidence="8">
    <location>
        <begin position="286"/>
        <end position="577"/>
    </location>
</feature>
<evidence type="ECO:0000256" key="5">
    <source>
        <dbReference type="ARBA" id="ARBA00023027"/>
    </source>
</evidence>
<dbReference type="Gene3D" id="3.40.50.1220">
    <property type="entry name" value="TPP-binding domain"/>
    <property type="match status" value="1"/>
</dbReference>
<dbReference type="PANTHER" id="PTHR11106">
    <property type="entry name" value="GANGLIOSIDE INDUCED DIFFERENTIATION ASSOCIATED PROTEIN 2-RELATED"/>
    <property type="match status" value="1"/>
</dbReference>
<accession>A0A6G0XQ88</accession>
<evidence type="ECO:0000313" key="10">
    <source>
        <dbReference type="EMBL" id="KAF0742613.1"/>
    </source>
</evidence>